<reference evidence="2 3" key="1">
    <citation type="submission" date="2016-11" db="EMBL/GenBank/DDBJ databases">
        <authorList>
            <person name="Jaros S."/>
            <person name="Januszkiewicz K."/>
            <person name="Wedrychowicz H."/>
        </authorList>
    </citation>
    <scope>NUCLEOTIDE SEQUENCE [LARGE SCALE GENOMIC DNA]</scope>
    <source>
        <strain evidence="2 3">DSM 13106</strain>
    </source>
</reference>
<name>A0A1M5VBH6_9FIRM</name>
<dbReference type="NCBIfam" id="TIGR01488">
    <property type="entry name" value="HAD-SF-IB"/>
    <property type="match status" value="1"/>
</dbReference>
<dbReference type="Gene3D" id="3.40.50.1000">
    <property type="entry name" value="HAD superfamily/HAD-like"/>
    <property type="match status" value="1"/>
</dbReference>
<dbReference type="PANTHER" id="PTHR28181">
    <property type="entry name" value="UPF0655 PROTEIN YCR015C"/>
    <property type="match status" value="1"/>
</dbReference>
<dbReference type="GO" id="GO:0016791">
    <property type="term" value="F:phosphatase activity"/>
    <property type="evidence" value="ECO:0007669"/>
    <property type="project" value="InterPro"/>
</dbReference>
<dbReference type="NCBIfam" id="TIGR01489">
    <property type="entry name" value="DKMTPPase-SF"/>
    <property type="match status" value="1"/>
</dbReference>
<dbReference type="InterPro" id="IPR050849">
    <property type="entry name" value="HAD-like_hydrolase_phosphatase"/>
</dbReference>
<dbReference type="InterPro" id="IPR023214">
    <property type="entry name" value="HAD_sf"/>
</dbReference>
<dbReference type="Gene3D" id="3.90.1470.20">
    <property type="match status" value="1"/>
</dbReference>
<evidence type="ECO:0000313" key="3">
    <source>
        <dbReference type="Proteomes" id="UP000184389"/>
    </source>
</evidence>
<keyword evidence="1" id="KW-0378">Hydrolase</keyword>
<dbReference type="OrthoDB" id="9804940at2"/>
<dbReference type="RefSeq" id="WP_072743462.1">
    <property type="nucleotide sequence ID" value="NZ_FQXR01000004.1"/>
</dbReference>
<sequence length="217" mass="25627">MSTKILCDFDGTITTFDTNTVLFDTFGDKNYINKLRRQYYSGQIDLKTLAIHEFNHLKITEETYLNYIKNDVVLQRGFKTFYENLKKANIPIAVVSGGFINGIEAFFNENGIEGIPIYANRLIFNGDEIKVKFYEEENIKENTDSKVQLYRKFKKEYDKVIFIGDGHTDVHVAKEADCLFAKDYLEEYCIENDIEYLKWEDFYDINDYLFPKEDKYI</sequence>
<dbReference type="AlphaFoldDB" id="A0A1M5VBH6"/>
<dbReference type="InterPro" id="IPR006384">
    <property type="entry name" value="HAD_hydro_PyrdxlP_Pase-like"/>
</dbReference>
<evidence type="ECO:0000256" key="1">
    <source>
        <dbReference type="ARBA" id="ARBA00022801"/>
    </source>
</evidence>
<organism evidence="2 3">
    <name type="scientific">Sporanaerobacter acetigenes DSM 13106</name>
    <dbReference type="NCBI Taxonomy" id="1123281"/>
    <lineage>
        <taxon>Bacteria</taxon>
        <taxon>Bacillati</taxon>
        <taxon>Bacillota</taxon>
        <taxon>Tissierellia</taxon>
        <taxon>Tissierellales</taxon>
        <taxon>Sporanaerobacteraceae</taxon>
        <taxon>Sporanaerobacter</taxon>
    </lineage>
</organism>
<dbReference type="EMBL" id="FQXR01000004">
    <property type="protein sequence ID" value="SHH72508.1"/>
    <property type="molecule type" value="Genomic_DNA"/>
</dbReference>
<evidence type="ECO:0000313" key="2">
    <source>
        <dbReference type="EMBL" id="SHH72508.1"/>
    </source>
</evidence>
<gene>
    <name evidence="2" type="ORF">SAMN02745180_00833</name>
</gene>
<protein>
    <submittedName>
        <fullName evidence="2">2-hydroxy-3-keto-5-methylthiopentenyl-1-phosphate phosphatase</fullName>
    </submittedName>
</protein>
<accession>A0A1M5VBH6</accession>
<dbReference type="Pfam" id="PF12710">
    <property type="entry name" value="HAD"/>
    <property type="match status" value="1"/>
</dbReference>
<dbReference type="PANTHER" id="PTHR28181:SF2">
    <property type="entry name" value="PHOSPHORIC MONOESTER HYDROLASE"/>
    <property type="match status" value="1"/>
</dbReference>
<keyword evidence="3" id="KW-1185">Reference proteome</keyword>
<dbReference type="InterPro" id="IPR036412">
    <property type="entry name" value="HAD-like_sf"/>
</dbReference>
<dbReference type="SUPFAM" id="SSF56784">
    <property type="entry name" value="HAD-like"/>
    <property type="match status" value="1"/>
</dbReference>
<proteinExistence type="predicted"/>
<dbReference type="STRING" id="1123281.SAMN02745180_00833"/>
<dbReference type="Proteomes" id="UP000184389">
    <property type="component" value="Unassembled WGS sequence"/>
</dbReference>